<evidence type="ECO:0000313" key="3">
    <source>
        <dbReference type="Proteomes" id="UP001520140"/>
    </source>
</evidence>
<dbReference type="GO" id="GO:0016740">
    <property type="term" value="F:transferase activity"/>
    <property type="evidence" value="ECO:0007669"/>
    <property type="project" value="UniProtKB-KW"/>
</dbReference>
<sequence>MPDRFVDDVRGLTRDVLGSVIGRTPVALLDHPHYFNAGDHLIYSGTLAYLGALGCSVDYVCAPHTYDAELLERRVPTGPILLQGGGNFGDRWPMHQRFRERVVADFPHRRIVQLPQSFDFTDEEALRATRAVYEKHPDLTILIRDRRGTERAADAFPTADVRFCPDLAFGADVAPPADSVTDVVVLARRDAEAVDRPPTLRPSEEQVDWSLGLSANARWWTSAALEAAAWRVPGLRRPAYPLARAAMDLRTALNLDAACARLGRGRVVVTDRLHGGVLAALLGRPVFLVDNVNKKVSAIHRDYLGSLPDVTLATDFADAMDRARAHIASRGRP</sequence>
<feature type="domain" description="Polysaccharide pyruvyl transferase" evidence="1">
    <location>
        <begin position="36"/>
        <end position="291"/>
    </location>
</feature>
<dbReference type="InterPro" id="IPR007345">
    <property type="entry name" value="Polysacch_pyruvyl_Trfase"/>
</dbReference>
<evidence type="ECO:0000259" key="1">
    <source>
        <dbReference type="Pfam" id="PF04230"/>
    </source>
</evidence>
<keyword evidence="3" id="KW-1185">Reference proteome</keyword>
<dbReference type="EMBL" id="JABUKG010000007">
    <property type="protein sequence ID" value="MBY6320811.1"/>
    <property type="molecule type" value="Genomic_DNA"/>
</dbReference>
<protein>
    <submittedName>
        <fullName evidence="2">Polysaccharide pyruvyl transferase family protein</fullName>
    </submittedName>
</protein>
<keyword evidence="2" id="KW-0808">Transferase</keyword>
<accession>A0ABS7NS33</accession>
<name>A0ABS7NS33_9NOCA</name>
<evidence type="ECO:0000313" key="2">
    <source>
        <dbReference type="EMBL" id="MBY6320811.1"/>
    </source>
</evidence>
<dbReference type="Pfam" id="PF04230">
    <property type="entry name" value="PS_pyruv_trans"/>
    <property type="match status" value="1"/>
</dbReference>
<gene>
    <name evidence="2" type="ORF">HQ605_08265</name>
</gene>
<dbReference type="Proteomes" id="UP001520140">
    <property type="component" value="Unassembled WGS sequence"/>
</dbReference>
<proteinExistence type="predicted"/>
<dbReference type="RefSeq" id="WP_068099601.1">
    <property type="nucleotide sequence ID" value="NZ_JABUKE010000007.1"/>
</dbReference>
<organism evidence="2 3">
    <name type="scientific">Rhodococcoides kroppenstedtii</name>
    <dbReference type="NCBI Taxonomy" id="293050"/>
    <lineage>
        <taxon>Bacteria</taxon>
        <taxon>Bacillati</taxon>
        <taxon>Actinomycetota</taxon>
        <taxon>Actinomycetes</taxon>
        <taxon>Mycobacteriales</taxon>
        <taxon>Nocardiaceae</taxon>
        <taxon>Rhodococcoides</taxon>
    </lineage>
</organism>
<comment type="caution">
    <text evidence="2">The sequence shown here is derived from an EMBL/GenBank/DDBJ whole genome shotgun (WGS) entry which is preliminary data.</text>
</comment>
<reference evidence="2 3" key="1">
    <citation type="submission" date="2020-06" db="EMBL/GenBank/DDBJ databases">
        <title>Taxonomy, biology and ecology of Rhodococcus bacteria occurring in California pistachio and other woody hosts as revealed by genome sequence analyses.</title>
        <authorList>
            <person name="Gai Y."/>
            <person name="Riely B."/>
        </authorList>
    </citation>
    <scope>NUCLEOTIDE SEQUENCE [LARGE SCALE GENOMIC DNA]</scope>
    <source>
        <strain evidence="2 3">BP-284</strain>
    </source>
</reference>